<keyword evidence="8 10" id="KW-0472">Membrane</keyword>
<protein>
    <submittedName>
        <fullName evidence="13">ABC-type multidrug transport system, ATPase and permease component</fullName>
    </submittedName>
</protein>
<evidence type="ECO:0000256" key="4">
    <source>
        <dbReference type="ARBA" id="ARBA00022692"/>
    </source>
</evidence>
<dbReference type="GO" id="GO:0015421">
    <property type="term" value="F:ABC-type oligopeptide transporter activity"/>
    <property type="evidence" value="ECO:0007669"/>
    <property type="project" value="TreeGrafter"/>
</dbReference>
<feature type="domain" description="ABC transporter" evidence="11">
    <location>
        <begin position="368"/>
        <end position="602"/>
    </location>
</feature>
<dbReference type="GO" id="GO:0016887">
    <property type="term" value="F:ATP hydrolysis activity"/>
    <property type="evidence" value="ECO:0007669"/>
    <property type="project" value="InterPro"/>
</dbReference>
<dbReference type="AlphaFoldDB" id="A0A0S7BIX3"/>
<keyword evidence="4 10" id="KW-0812">Transmembrane</keyword>
<dbReference type="InterPro" id="IPR011527">
    <property type="entry name" value="ABC1_TM_dom"/>
</dbReference>
<reference evidence="13" key="1">
    <citation type="submission" date="2015-07" db="EMBL/GenBank/DDBJ databases">
        <title>Draft Genome Sequences of Anaerolinea thermolimosa IMO-1, Bellilinea caldifistulae GOMI-1, Leptolinea tardivitalis YMTK-2, Levilinea saccharolytica KIBI-1,Longilinea arvoryzae KOME-1, Previously Described as Members of the Anaerolineaceae (Chloroflexi).</title>
        <authorList>
            <person name="Sekiguchi Y."/>
            <person name="Ohashi A."/>
            <person name="Matsuura N."/>
            <person name="Tourlousse M.D."/>
        </authorList>
    </citation>
    <scope>NUCLEOTIDE SEQUENCE [LARGE SCALE GENOMIC DNA]</scope>
    <source>
        <strain evidence="13">KOME-1</strain>
    </source>
</reference>
<evidence type="ECO:0000313" key="13">
    <source>
        <dbReference type="EMBL" id="GAP15709.1"/>
    </source>
</evidence>
<evidence type="ECO:0000256" key="9">
    <source>
        <dbReference type="SAM" id="MobiDB-lite"/>
    </source>
</evidence>
<dbReference type="InterPro" id="IPR036640">
    <property type="entry name" value="ABC1_TM_sf"/>
</dbReference>
<dbReference type="Pfam" id="PF00005">
    <property type="entry name" value="ABC_tran"/>
    <property type="match status" value="1"/>
</dbReference>
<keyword evidence="7 10" id="KW-1133">Transmembrane helix</keyword>
<keyword evidence="14" id="KW-1185">Reference proteome</keyword>
<evidence type="ECO:0000256" key="5">
    <source>
        <dbReference type="ARBA" id="ARBA00022741"/>
    </source>
</evidence>
<dbReference type="InterPro" id="IPR003593">
    <property type="entry name" value="AAA+_ATPase"/>
</dbReference>
<dbReference type="SMART" id="SM00382">
    <property type="entry name" value="AAA"/>
    <property type="match status" value="1"/>
</dbReference>
<dbReference type="CDD" id="cd03254">
    <property type="entry name" value="ABCC_Glucan_exporter_like"/>
    <property type="match status" value="1"/>
</dbReference>
<dbReference type="Pfam" id="PF00664">
    <property type="entry name" value="ABC_membrane"/>
    <property type="match status" value="1"/>
</dbReference>
<accession>A0A0S7BIX3</accession>
<dbReference type="PROSITE" id="PS50929">
    <property type="entry name" value="ABC_TM1F"/>
    <property type="match status" value="1"/>
</dbReference>
<evidence type="ECO:0000256" key="2">
    <source>
        <dbReference type="ARBA" id="ARBA00022448"/>
    </source>
</evidence>
<dbReference type="GO" id="GO:0005886">
    <property type="term" value="C:plasma membrane"/>
    <property type="evidence" value="ECO:0007669"/>
    <property type="project" value="UniProtKB-SubCell"/>
</dbReference>
<dbReference type="GO" id="GO:0005524">
    <property type="term" value="F:ATP binding"/>
    <property type="evidence" value="ECO:0007669"/>
    <property type="project" value="UniProtKB-KW"/>
</dbReference>
<feature type="transmembrane region" description="Helical" evidence="10">
    <location>
        <begin position="88"/>
        <end position="108"/>
    </location>
</feature>
<dbReference type="SUPFAM" id="SSF52540">
    <property type="entry name" value="P-loop containing nucleoside triphosphate hydrolases"/>
    <property type="match status" value="1"/>
</dbReference>
<evidence type="ECO:0000313" key="14">
    <source>
        <dbReference type="Proteomes" id="UP000055060"/>
    </source>
</evidence>
<dbReference type="Gene3D" id="1.20.1560.10">
    <property type="entry name" value="ABC transporter type 1, transmembrane domain"/>
    <property type="match status" value="1"/>
</dbReference>
<evidence type="ECO:0000256" key="6">
    <source>
        <dbReference type="ARBA" id="ARBA00022840"/>
    </source>
</evidence>
<keyword evidence="3" id="KW-1003">Cell membrane</keyword>
<gene>
    <name evidence="13" type="ORF">LARV_03501</name>
</gene>
<evidence type="ECO:0000256" key="1">
    <source>
        <dbReference type="ARBA" id="ARBA00004651"/>
    </source>
</evidence>
<dbReference type="STRING" id="360412.LARV_03501"/>
<feature type="transmembrane region" description="Helical" evidence="10">
    <location>
        <begin position="49"/>
        <end position="68"/>
    </location>
</feature>
<evidence type="ECO:0000256" key="3">
    <source>
        <dbReference type="ARBA" id="ARBA00022475"/>
    </source>
</evidence>
<comment type="subcellular location">
    <subcellularLocation>
        <location evidence="1">Cell membrane</location>
        <topology evidence="1">Multi-pass membrane protein</topology>
    </subcellularLocation>
</comment>
<dbReference type="FunFam" id="1.20.1560.10:FF:000011">
    <property type="entry name" value="Multidrug ABC transporter ATP-binding protein"/>
    <property type="match status" value="1"/>
</dbReference>
<sequence length="610" mass="66990">MAVANLPGNIIGRPPGPPPNERFFRQKAKPRNTRRAVQRLLNYLAKKKLALGLVFVCAAVSTLIAILGTRLNGYTVDHFIKTGDIRGLGSICLVMLAIYGVNVFSTYAQNILMISTAQKTAADIRRDLFANLQQLPLRYFDTHSSGDLMSRLTNDVDNINLVLSQGVVQLFSGIVMIVGMLIAMLLLSPLLTLIALATTPLMFIGTRFIAGKTQPYFTAQQQELGQMNGFIEETLSGQKVVKLFSHEKKAQQEFSEINQRLTQSAAMAQGLSGVMGPINNVTNNLTYLVIAVCGGIFIVKGMNMTAGIVFSFLLYMRNFTRPINEILNLLNTVQAALAGAERVFEVIDEEKEHDRPDAQAISHITGNISIDHVGFSYISDKPVLKDAVLSAMKGQTVAIVGPTGAGKTTIINLLTQFYDFDSGRIWIDGMEIHRITLRSLRENISVVLQDPFLFSETVRENIRYGRLDATDDEVEEAAKKAQAHEFILQLPQGYDTILTDNGGNLSEGQRQLLSIARAILAQSSVLILDEATSSIDTRTEVLIQNALLTLMQGKTCFVIAHRLSTIKNADKIVVIDDGRVVETGTHSELIARNGFYAGLYNSQFTTGMAL</sequence>
<evidence type="ECO:0000259" key="12">
    <source>
        <dbReference type="PROSITE" id="PS50929"/>
    </source>
</evidence>
<dbReference type="InterPro" id="IPR039421">
    <property type="entry name" value="Type_1_exporter"/>
</dbReference>
<keyword evidence="6" id="KW-0067">ATP-binding</keyword>
<organism evidence="13">
    <name type="scientific">Longilinea arvoryzae</name>
    <dbReference type="NCBI Taxonomy" id="360412"/>
    <lineage>
        <taxon>Bacteria</taxon>
        <taxon>Bacillati</taxon>
        <taxon>Chloroflexota</taxon>
        <taxon>Anaerolineae</taxon>
        <taxon>Anaerolineales</taxon>
        <taxon>Anaerolineaceae</taxon>
        <taxon>Longilinea</taxon>
    </lineage>
</organism>
<dbReference type="SUPFAM" id="SSF90123">
    <property type="entry name" value="ABC transporter transmembrane region"/>
    <property type="match status" value="1"/>
</dbReference>
<dbReference type="EMBL" id="DF967972">
    <property type="protein sequence ID" value="GAP15709.1"/>
    <property type="molecule type" value="Genomic_DNA"/>
</dbReference>
<evidence type="ECO:0000256" key="8">
    <source>
        <dbReference type="ARBA" id="ARBA00023136"/>
    </source>
</evidence>
<evidence type="ECO:0000256" key="7">
    <source>
        <dbReference type="ARBA" id="ARBA00022989"/>
    </source>
</evidence>
<dbReference type="PANTHER" id="PTHR43394:SF1">
    <property type="entry name" value="ATP-BINDING CASSETTE SUB-FAMILY B MEMBER 10, MITOCHONDRIAL"/>
    <property type="match status" value="1"/>
</dbReference>
<name>A0A0S7BIX3_9CHLR</name>
<dbReference type="InterPro" id="IPR027417">
    <property type="entry name" value="P-loop_NTPase"/>
</dbReference>
<dbReference type="PANTHER" id="PTHR43394">
    <property type="entry name" value="ATP-DEPENDENT PERMEASE MDL1, MITOCHONDRIAL"/>
    <property type="match status" value="1"/>
</dbReference>
<dbReference type="RefSeq" id="WP_075074868.1">
    <property type="nucleotide sequence ID" value="NZ_DF967972.1"/>
</dbReference>
<evidence type="ECO:0000256" key="10">
    <source>
        <dbReference type="SAM" id="Phobius"/>
    </source>
</evidence>
<keyword evidence="2" id="KW-0813">Transport</keyword>
<dbReference type="InterPro" id="IPR003439">
    <property type="entry name" value="ABC_transporter-like_ATP-bd"/>
</dbReference>
<dbReference type="CDD" id="cd18547">
    <property type="entry name" value="ABC_6TM_Tm288_like"/>
    <property type="match status" value="1"/>
</dbReference>
<dbReference type="OrthoDB" id="9762778at2"/>
<dbReference type="Gene3D" id="3.40.50.300">
    <property type="entry name" value="P-loop containing nucleotide triphosphate hydrolases"/>
    <property type="match status" value="1"/>
</dbReference>
<feature type="transmembrane region" description="Helical" evidence="10">
    <location>
        <begin position="285"/>
        <end position="315"/>
    </location>
</feature>
<feature type="region of interest" description="Disordered" evidence="9">
    <location>
        <begin position="1"/>
        <end position="20"/>
    </location>
</feature>
<feature type="domain" description="ABC transmembrane type-1" evidence="12">
    <location>
        <begin position="53"/>
        <end position="335"/>
    </location>
</feature>
<proteinExistence type="predicted"/>
<dbReference type="PROSITE" id="PS50893">
    <property type="entry name" value="ABC_TRANSPORTER_2"/>
    <property type="match status" value="1"/>
</dbReference>
<feature type="transmembrane region" description="Helical" evidence="10">
    <location>
        <begin position="170"/>
        <end position="197"/>
    </location>
</feature>
<keyword evidence="5" id="KW-0547">Nucleotide-binding</keyword>
<evidence type="ECO:0000259" key="11">
    <source>
        <dbReference type="PROSITE" id="PS50893"/>
    </source>
</evidence>
<dbReference type="FunFam" id="3.40.50.300:FF:000287">
    <property type="entry name" value="Multidrug ABC transporter ATP-binding protein"/>
    <property type="match status" value="1"/>
</dbReference>
<dbReference type="Proteomes" id="UP000055060">
    <property type="component" value="Unassembled WGS sequence"/>
</dbReference>